<dbReference type="Pfam" id="PF01522">
    <property type="entry name" value="Polysacc_deac_1"/>
    <property type="match status" value="1"/>
</dbReference>
<dbReference type="Proteomes" id="UP001465976">
    <property type="component" value="Unassembled WGS sequence"/>
</dbReference>
<feature type="domain" description="NodB homology" evidence="7">
    <location>
        <begin position="51"/>
        <end position="149"/>
    </location>
</feature>
<evidence type="ECO:0000256" key="6">
    <source>
        <dbReference type="ARBA" id="ARBA00023316"/>
    </source>
</evidence>
<evidence type="ECO:0000256" key="4">
    <source>
        <dbReference type="ARBA" id="ARBA00023136"/>
    </source>
</evidence>
<evidence type="ECO:0000313" key="8">
    <source>
        <dbReference type="EMBL" id="KAL0572345.1"/>
    </source>
</evidence>
<dbReference type="EMBL" id="JBAHYK010000641">
    <property type="protein sequence ID" value="KAL0572345.1"/>
    <property type="molecule type" value="Genomic_DNA"/>
</dbReference>
<comment type="caution">
    <text evidence="8">The sequence shown here is derived from an EMBL/GenBank/DDBJ whole genome shotgun (WGS) entry which is preliminary data.</text>
</comment>
<keyword evidence="6" id="KW-0961">Cell wall biogenesis/degradation</keyword>
<dbReference type="PROSITE" id="PS51677">
    <property type="entry name" value="NODB"/>
    <property type="match status" value="1"/>
</dbReference>
<dbReference type="SUPFAM" id="SSF88713">
    <property type="entry name" value="Glycoside hydrolase/deacetylase"/>
    <property type="match status" value="1"/>
</dbReference>
<accession>A0ABR3FAL4</accession>
<reference evidence="8 9" key="1">
    <citation type="submission" date="2024-02" db="EMBL/GenBank/DDBJ databases">
        <title>A draft genome for the cacao thread blight pathogen Marasmius crinis-equi.</title>
        <authorList>
            <person name="Cohen S.P."/>
            <person name="Baruah I.K."/>
            <person name="Amoako-Attah I."/>
            <person name="Bukari Y."/>
            <person name="Meinhardt L.W."/>
            <person name="Bailey B.A."/>
        </authorList>
    </citation>
    <scope>NUCLEOTIDE SEQUENCE [LARGE SCALE GENOMIC DNA]</scope>
    <source>
        <strain evidence="8 9">GH-76</strain>
    </source>
</reference>
<keyword evidence="3" id="KW-0336">GPI-anchor</keyword>
<organism evidence="8 9">
    <name type="scientific">Marasmius crinis-equi</name>
    <dbReference type="NCBI Taxonomy" id="585013"/>
    <lineage>
        <taxon>Eukaryota</taxon>
        <taxon>Fungi</taxon>
        <taxon>Dikarya</taxon>
        <taxon>Basidiomycota</taxon>
        <taxon>Agaricomycotina</taxon>
        <taxon>Agaricomycetes</taxon>
        <taxon>Agaricomycetidae</taxon>
        <taxon>Agaricales</taxon>
        <taxon>Marasmiineae</taxon>
        <taxon>Marasmiaceae</taxon>
        <taxon>Marasmius</taxon>
    </lineage>
</organism>
<sequence length="149" mass="16347">MASSKQKRVLIGFGIDVDAVSAWLGSFNCGDSPLDISRVRVAYIVSGDDVTMVQQGMFAGEVGVPRLLKLFEKYDMKMTWFIPGHSLETFPEQMAAIRDAGHEIGLHGYTHEKPTAMSVQQQSDVLDHTYNLLTAFNNGIPPKVLTSSA</sequence>
<protein>
    <recommendedName>
        <fullName evidence="7">NodB homology domain-containing protein</fullName>
    </recommendedName>
</protein>
<proteinExistence type="predicted"/>
<evidence type="ECO:0000256" key="5">
    <source>
        <dbReference type="ARBA" id="ARBA00023288"/>
    </source>
</evidence>
<keyword evidence="4" id="KW-0472">Membrane</keyword>
<evidence type="ECO:0000256" key="3">
    <source>
        <dbReference type="ARBA" id="ARBA00022622"/>
    </source>
</evidence>
<dbReference type="PANTHER" id="PTHR47561:SF1">
    <property type="entry name" value="POLYSACCHARIDE DEACETYLASE FAMILY PROTEIN (AFU_ORTHOLOGUE AFUA_6G05030)"/>
    <property type="match status" value="1"/>
</dbReference>
<comment type="subcellular location">
    <subcellularLocation>
        <location evidence="1">Cell membrane</location>
        <topology evidence="1">Lipid-anchor</topology>
        <topology evidence="1">GPI-anchor</topology>
    </subcellularLocation>
</comment>
<keyword evidence="5" id="KW-0449">Lipoprotein</keyword>
<evidence type="ECO:0000256" key="1">
    <source>
        <dbReference type="ARBA" id="ARBA00004609"/>
    </source>
</evidence>
<dbReference type="PANTHER" id="PTHR47561">
    <property type="entry name" value="POLYSACCHARIDE DEACETYLASE FAMILY PROTEIN (AFU_ORTHOLOGUE AFUA_6G05030)"/>
    <property type="match status" value="1"/>
</dbReference>
<keyword evidence="9" id="KW-1185">Reference proteome</keyword>
<evidence type="ECO:0000256" key="2">
    <source>
        <dbReference type="ARBA" id="ARBA00022475"/>
    </source>
</evidence>
<name>A0ABR3FAL4_9AGAR</name>
<evidence type="ECO:0000313" key="9">
    <source>
        <dbReference type="Proteomes" id="UP001465976"/>
    </source>
</evidence>
<evidence type="ECO:0000259" key="7">
    <source>
        <dbReference type="PROSITE" id="PS51677"/>
    </source>
</evidence>
<keyword evidence="2" id="KW-1003">Cell membrane</keyword>
<dbReference type="Gene3D" id="3.20.20.370">
    <property type="entry name" value="Glycoside hydrolase/deacetylase"/>
    <property type="match status" value="1"/>
</dbReference>
<dbReference type="InterPro" id="IPR011330">
    <property type="entry name" value="Glyco_hydro/deAcase_b/a-brl"/>
</dbReference>
<keyword evidence="3" id="KW-0325">Glycoprotein</keyword>
<dbReference type="InterPro" id="IPR002509">
    <property type="entry name" value="NODB_dom"/>
</dbReference>
<gene>
    <name evidence="8" type="ORF">V5O48_009616</name>
</gene>